<dbReference type="Gene3D" id="3.30.390.110">
    <property type="match status" value="1"/>
</dbReference>
<comment type="subcellular location">
    <subcellularLocation>
        <location evidence="1 10">Cytoplasm</location>
    </subcellularLocation>
</comment>
<feature type="domain" description="Pan3 C-terminal knob" evidence="13">
    <location>
        <begin position="417"/>
        <end position="537"/>
    </location>
</feature>
<feature type="coiled-coil region" evidence="10">
    <location>
        <begin position="426"/>
        <end position="464"/>
    </location>
</feature>
<dbReference type="GO" id="GO:0000289">
    <property type="term" value="P:nuclear-transcribed mRNA poly(A) tail shortening"/>
    <property type="evidence" value="ECO:0007669"/>
    <property type="project" value="UniProtKB-UniRule"/>
</dbReference>
<proteinExistence type="inferred from homology"/>
<comment type="domain">
    <text evidence="10">The pseudokinase domain, the coiled-coil (CC), and C-terminal knob domain (CK) form a structural unit (PKC) that forms an extensive high-affinity interaction surface for PAN2.</text>
</comment>
<evidence type="ECO:0000256" key="11">
    <source>
        <dbReference type="SAM" id="MobiDB-lite"/>
    </source>
</evidence>
<evidence type="ECO:0000256" key="4">
    <source>
        <dbReference type="ARBA" id="ARBA00022664"/>
    </source>
</evidence>
<evidence type="ECO:0000256" key="5">
    <source>
        <dbReference type="ARBA" id="ARBA00022741"/>
    </source>
</evidence>
<keyword evidence="15" id="KW-1185">Reference proteome</keyword>
<dbReference type="Proteomes" id="UP000605846">
    <property type="component" value="Unassembled WGS sequence"/>
</dbReference>
<dbReference type="Gene3D" id="1.10.510.10">
    <property type="entry name" value="Transferase(Phosphotransferase) domain 1"/>
    <property type="match status" value="1"/>
</dbReference>
<dbReference type="PANTHER" id="PTHR12272:SF11">
    <property type="entry name" value="PAN2-PAN3 DEADENYLATION COMPLEX SUBUNIT PAN3"/>
    <property type="match status" value="1"/>
</dbReference>
<name>A0A8H7BHV6_9FUNG</name>
<dbReference type="Pfam" id="PF01778">
    <property type="entry name" value="Ribosomal_L28e"/>
    <property type="match status" value="1"/>
</dbReference>
<dbReference type="PANTHER" id="PTHR12272">
    <property type="entry name" value="DEADENYLATION COMPLEX SUBUNIT PAN3"/>
    <property type="match status" value="1"/>
</dbReference>
<evidence type="ECO:0000259" key="13">
    <source>
        <dbReference type="Pfam" id="PF18101"/>
    </source>
</evidence>
<dbReference type="AlphaFoldDB" id="A0A8H7BHV6"/>
<protein>
    <recommendedName>
        <fullName evidence="10">PAN2-PAN3 deadenylation complex subunit PAN3</fullName>
    </recommendedName>
    <alternativeName>
        <fullName evidence="10">PAB1P-dependent poly(A)-specific ribonuclease</fullName>
    </alternativeName>
    <alternativeName>
        <fullName evidence="10">Poly(A)-nuclease deadenylation complex subunit 3</fullName>
        <shortName evidence="10">PAN deadenylation complex subunit 3</shortName>
    </alternativeName>
</protein>
<dbReference type="GO" id="GO:0005524">
    <property type="term" value="F:ATP binding"/>
    <property type="evidence" value="ECO:0007669"/>
    <property type="project" value="UniProtKB-UniRule"/>
</dbReference>
<comment type="similarity">
    <text evidence="2">Belongs to the eukaryotic ribosomal protein eL28 family.</text>
</comment>
<dbReference type="GO" id="GO:1990904">
    <property type="term" value="C:ribonucleoprotein complex"/>
    <property type="evidence" value="ECO:0007669"/>
    <property type="project" value="UniProtKB-KW"/>
</dbReference>
<dbReference type="EMBL" id="JABAYA010000207">
    <property type="protein sequence ID" value="KAF7722215.1"/>
    <property type="molecule type" value="Genomic_DNA"/>
</dbReference>
<dbReference type="SUPFAM" id="SSF56112">
    <property type="entry name" value="Protein kinase-like (PK-like)"/>
    <property type="match status" value="1"/>
</dbReference>
<dbReference type="InterPro" id="IPR011009">
    <property type="entry name" value="Kinase-like_dom_sf"/>
</dbReference>
<dbReference type="FunFam" id="3.30.390.110:FF:000002">
    <property type="entry name" value="60S ribosomal protein L28"/>
    <property type="match status" value="1"/>
</dbReference>
<keyword evidence="8 10" id="KW-0175">Coiled coil</keyword>
<evidence type="ECO:0000256" key="2">
    <source>
        <dbReference type="ARBA" id="ARBA00007926"/>
    </source>
</evidence>
<evidence type="ECO:0000256" key="9">
    <source>
        <dbReference type="ARBA" id="ARBA00023274"/>
    </source>
</evidence>
<reference evidence="14" key="1">
    <citation type="submission" date="2020-01" db="EMBL/GenBank/DDBJ databases">
        <title>Genome Sequencing of Three Apophysomyces-Like Fungal Strains Confirms a Novel Fungal Genus in the Mucoromycota with divergent Burkholderia-like Endosymbiotic Bacteria.</title>
        <authorList>
            <person name="Stajich J.E."/>
            <person name="Macias A.M."/>
            <person name="Carter-House D."/>
            <person name="Lovett B."/>
            <person name="Kasson L.R."/>
            <person name="Berry K."/>
            <person name="Grigoriev I."/>
            <person name="Chang Y."/>
            <person name="Spatafora J."/>
            <person name="Kasson M.T."/>
        </authorList>
    </citation>
    <scope>NUCLEOTIDE SEQUENCE</scope>
    <source>
        <strain evidence="14">NRRL A-21654</strain>
    </source>
</reference>
<keyword evidence="6 10" id="KW-0067">ATP-binding</keyword>
<evidence type="ECO:0000313" key="14">
    <source>
        <dbReference type="EMBL" id="KAF7722215.1"/>
    </source>
</evidence>
<gene>
    <name evidence="10 14" type="primary">PAN3</name>
    <name evidence="14" type="ORF">EC973_003535</name>
</gene>
<dbReference type="FunFam" id="1.20.5.5160:FF:000002">
    <property type="entry name" value="PAN2-PAN3 deadenylation complex subunit PAN3"/>
    <property type="match status" value="1"/>
</dbReference>
<dbReference type="GO" id="GO:0000932">
    <property type="term" value="C:P-body"/>
    <property type="evidence" value="ECO:0007669"/>
    <property type="project" value="TreeGrafter"/>
</dbReference>
<dbReference type="InterPro" id="IPR029004">
    <property type="entry name" value="Ribosomal_eL28/Mak16"/>
</dbReference>
<keyword evidence="9" id="KW-0687">Ribonucleoprotein</keyword>
<accession>A0A8H7BHV6</accession>
<comment type="caution">
    <text evidence="14">The sequence shown here is derived from an EMBL/GenBank/DDBJ whole genome shotgun (WGS) entry which is preliminary data.</text>
</comment>
<sequence>MRPGSNRIRHRLGVHSQEPYVAHLFALGTPTSSAAENSMENLETSDTAAAVYQQQGYQSDTTGYSQFNAASNPQSPSQMMASLNLADSMDSYYFMNSAYPRQPLQYHLYTSTPAHVSNLLPHQRAIQSFFIPDRLREMLTARNEATVMSTPAREAGLPQEVHVYHSLYPLEDKPGKFFGHPSWVYKSVSSVDGRCYALVRIEGFRLVNELAMSMVESWRRIRHCNVVSIREAFTTRAFGDSCESPKLDRTLIFVYDYHPCSTTLFDTHFSPQAQANMRTQVPTMGNNPLLVPETTLWSYITQIASALHTIHCAGLAARTIEPNKILMTGKNRLRINCASILDVLQFNAGQNMTRFQNVLKQEDLLSFGKLIVALACNSLQSFHNLPQSFEYITRFYSPDLKNVVLYLLSKPLPTKTIDEVVTLIGPRILHEINSAQYYMDTLESEFSKELENGRLVRLMCKMGFINERPEFDMDTRWSETGDRYIIKLFRDYVFHQVDETGVPVVDMAHVLSCLNKLDAGVDEKIMLMSRDEQSNLIRLKIVLLLLLMTYRLVGNKQVFKYYFASIWKMNLEYRKMTPVLYGQQAFPQTLRTKATKKMSCDLVWELVKNNNSFLVKKNGVQFSSEPNNLKNLHSYKFSGIANNKTVGIHPAQRGVRVILNTKKTQSPAKSTRSVVIAKGSRKTAKSVANLVALRYRGDLRAAALARASAIKAAAQPKKEKAQRPAKGIRAQKAAAKQA</sequence>
<evidence type="ECO:0000256" key="7">
    <source>
        <dbReference type="ARBA" id="ARBA00022980"/>
    </source>
</evidence>
<organism evidence="14 15">
    <name type="scientific">Apophysomyces ossiformis</name>
    <dbReference type="NCBI Taxonomy" id="679940"/>
    <lineage>
        <taxon>Eukaryota</taxon>
        <taxon>Fungi</taxon>
        <taxon>Fungi incertae sedis</taxon>
        <taxon>Mucoromycota</taxon>
        <taxon>Mucoromycotina</taxon>
        <taxon>Mucoromycetes</taxon>
        <taxon>Mucorales</taxon>
        <taxon>Mucorineae</taxon>
        <taxon>Mucoraceae</taxon>
        <taxon>Apophysomyces</taxon>
    </lineage>
</organism>
<dbReference type="GO" id="GO:0005840">
    <property type="term" value="C:ribosome"/>
    <property type="evidence" value="ECO:0007669"/>
    <property type="project" value="UniProtKB-KW"/>
</dbReference>
<feature type="region of interest" description="Knob domain" evidence="10">
    <location>
        <begin position="465"/>
        <end position="738"/>
    </location>
</feature>
<comment type="domain">
    <text evidence="10">Contains a pseudokinase domain. The protein kinase domain is predicted to be catalytically inactive because some of the residues important for catalytic activity are substituted and it lacks the equivalent of the binding site for a peptide substrate. However, it has retained an ATP-binding site and ATP-binding is required for mRNA degradation, stimulating the activity of the PAN2 nuclease in vitro. The nucleotide-binding site is juxtaposed to the RNase active site of PAN2 in the complex and may actually bind nucleosides of a poly(A) RNA rather than ATP, feeding the poly(A)-tail to the active site of the deadenylase and thus increasing the efficiency with which this distributive enzyme degrades oligo(A) RNAs.</text>
</comment>
<evidence type="ECO:0000256" key="8">
    <source>
        <dbReference type="ARBA" id="ARBA00023054"/>
    </source>
</evidence>
<dbReference type="Pfam" id="PF18101">
    <property type="entry name" value="Pan3_CK"/>
    <property type="match status" value="1"/>
</dbReference>
<keyword evidence="4 10" id="KW-0507">mRNA processing</keyword>
<evidence type="ECO:0000313" key="15">
    <source>
        <dbReference type="Proteomes" id="UP000605846"/>
    </source>
</evidence>
<keyword evidence="7" id="KW-0689">Ribosomal protein</keyword>
<dbReference type="GO" id="GO:0008143">
    <property type="term" value="F:poly(A) binding"/>
    <property type="evidence" value="ECO:0007669"/>
    <property type="project" value="TreeGrafter"/>
</dbReference>
<keyword evidence="5 10" id="KW-0547">Nucleotide-binding</keyword>
<comment type="domain">
    <text evidence="10">The N-terminal zinc finger binds to poly(A) RNA.</text>
</comment>
<dbReference type="HAMAP" id="MF_03181">
    <property type="entry name" value="PAN3"/>
    <property type="match status" value="1"/>
</dbReference>
<feature type="domain" description="Ribosomal eL28/Mak16" evidence="12">
    <location>
        <begin position="602"/>
        <end position="712"/>
    </location>
</feature>
<dbReference type="Gene3D" id="1.20.5.5160">
    <property type="match status" value="1"/>
</dbReference>
<feature type="binding site" evidence="10">
    <location>
        <begin position="256"/>
        <end position="263"/>
    </location>
    <ligand>
        <name>ATP</name>
        <dbReference type="ChEBI" id="CHEBI:30616"/>
    </ligand>
</feature>
<comment type="function">
    <text evidence="10">Regulatory subunit of the poly(A)-nuclease (PAN) deadenylation complex, one of two cytoplasmic mRNA deadenylases involved in mRNA turnover. PAN specifically shortens poly(A) tails of RNA and the activity is stimulated by poly(A)-binding protein PAB1. PAN deadenylation is followed by rapid degradation of the shortened mRNA tails by the CCR4-NOT complex. Deadenylated mRNAs are then degraded by two alternative mechanisms, namely exosome-mediated 3'-5' exonucleolytic degradation, or deadenlyation-dependent mRNA decaping and subsequent 5'-3' exonucleolytic degradation by XRN1. May also be involved in post-transcriptional maturation of mRNA poly(A) tails. PAN3 acts as a positive regulator for PAN activity, recruiting the catalytic subunit PAN2 to mRNA via its interaction with RNA and with PAB1.</text>
</comment>
<evidence type="ECO:0000259" key="12">
    <source>
        <dbReference type="Pfam" id="PF01778"/>
    </source>
</evidence>
<dbReference type="InterPro" id="IPR030844">
    <property type="entry name" value="PAN3"/>
</dbReference>
<evidence type="ECO:0000256" key="6">
    <source>
        <dbReference type="ARBA" id="ARBA00022840"/>
    </source>
</evidence>
<evidence type="ECO:0000256" key="10">
    <source>
        <dbReference type="HAMAP-Rule" id="MF_03181"/>
    </source>
</evidence>
<evidence type="ECO:0000256" key="3">
    <source>
        <dbReference type="ARBA" id="ARBA00022490"/>
    </source>
</evidence>
<dbReference type="Gene3D" id="1.10.287.3700">
    <property type="match status" value="1"/>
</dbReference>
<comment type="subunit">
    <text evidence="10">Homodimer. Forms a heterotrimer with a catalytic subunit PAN2 to form the poly(A)-nuclease (PAN) deadenylation complex. Interacts (via PAM-2 motif) with poly(A)-binding protein PAB1 (via PABC domain), conferring substrate specificity of the enzyme complex.</text>
</comment>
<dbReference type="InterPro" id="IPR041332">
    <property type="entry name" value="Pan3_CK"/>
</dbReference>
<dbReference type="OrthoDB" id="204958at2759"/>
<comment type="caution">
    <text evidence="10">Lacks conserved residue(s) required for the propagation of feature annotation.</text>
</comment>
<feature type="region of interest" description="Disordered" evidence="11">
    <location>
        <begin position="712"/>
        <end position="738"/>
    </location>
</feature>
<dbReference type="GO" id="GO:0006397">
    <property type="term" value="P:mRNA processing"/>
    <property type="evidence" value="ECO:0007669"/>
    <property type="project" value="UniProtKB-KW"/>
</dbReference>
<keyword evidence="3 10" id="KW-0963">Cytoplasm</keyword>
<feature type="binding site" evidence="10">
    <location>
        <begin position="323"/>
        <end position="324"/>
    </location>
    <ligand>
        <name>ATP</name>
        <dbReference type="ChEBI" id="CHEBI:30616"/>
    </ligand>
</feature>
<comment type="similarity">
    <text evidence="10">Belongs to the protein kinase superfamily. PAN3 family.</text>
</comment>
<dbReference type="GO" id="GO:0031251">
    <property type="term" value="C:PAN complex"/>
    <property type="evidence" value="ECO:0007669"/>
    <property type="project" value="UniProtKB-UniRule"/>
</dbReference>
<evidence type="ECO:0000256" key="1">
    <source>
        <dbReference type="ARBA" id="ARBA00004496"/>
    </source>
</evidence>